<dbReference type="NCBIfam" id="TIGR02595">
    <property type="entry name" value="PEP_CTERM"/>
    <property type="match status" value="1"/>
</dbReference>
<keyword evidence="1" id="KW-0812">Transmembrane</keyword>
<keyword evidence="5" id="KW-1185">Reference proteome</keyword>
<dbReference type="InterPro" id="IPR013424">
    <property type="entry name" value="Ice-binding_C"/>
</dbReference>
<accession>A0A6I1HU96</accession>
<name>A0A6I1HU96_9BURK</name>
<evidence type="ECO:0000313" key="5">
    <source>
        <dbReference type="Proteomes" id="UP000468717"/>
    </source>
</evidence>
<feature type="transmembrane region" description="Helical" evidence="1">
    <location>
        <begin position="236"/>
        <end position="253"/>
    </location>
</feature>
<reference evidence="4 5" key="1">
    <citation type="submission" date="2019-10" db="EMBL/GenBank/DDBJ databases">
        <title>Three novel species isolated from a subtropical stream in China.</title>
        <authorList>
            <person name="Lu H."/>
        </authorList>
    </citation>
    <scope>NUCLEOTIDE SEQUENCE [LARGE SCALE GENOMIC DNA]</scope>
    <source>
        <strain evidence="4 5">FT13W</strain>
    </source>
</reference>
<comment type="caution">
    <text evidence="4">The sequence shown here is derived from an EMBL/GenBank/DDBJ whole genome shotgun (WGS) entry which is preliminary data.</text>
</comment>
<dbReference type="EMBL" id="WFLI01000053">
    <property type="protein sequence ID" value="KAB8059197.1"/>
    <property type="molecule type" value="Genomic_DNA"/>
</dbReference>
<dbReference type="NCBIfam" id="NF038124">
    <property type="entry name" value="PEP_CTERM_TLD_A"/>
    <property type="match status" value="1"/>
</dbReference>
<feature type="signal peptide" evidence="2">
    <location>
        <begin position="1"/>
        <end position="45"/>
    </location>
</feature>
<gene>
    <name evidence="4" type="ORF">GCN75_26705</name>
</gene>
<keyword evidence="2" id="KW-0732">Signal</keyword>
<sequence length="263" mass="27765">MPKFCGIHTGGAMQEQIMLRIKAARPATLLAGALLCAAIAPAAMAQSLLNGAQEAQLSAWLGEGPLALTAIYTKAAGDTSRDFHLAADGKGRTFSVMQASNAAGQTWLVGGYNPQSWNSSGNYNMTPEDRDRTAFIFNLTSGQHFRQTPKTYALDTVGSYQTFNDINAGPTFGIGADLGMSADLSSNGVSSRYSYIDPVNGIFGASLLDGTPYGSYPNVTFGAMQVFSVSAVPEPASYAMLAFGLIMLGSLQARRRRRHGGKA</sequence>
<proteinExistence type="predicted"/>
<protein>
    <submittedName>
        <fullName evidence="4">PEP-CTERM sorting domain-containing protein</fullName>
    </submittedName>
</protein>
<evidence type="ECO:0000259" key="3">
    <source>
        <dbReference type="Pfam" id="PF07589"/>
    </source>
</evidence>
<feature type="domain" description="Ice-binding protein C-terminal" evidence="3">
    <location>
        <begin position="231"/>
        <end position="256"/>
    </location>
</feature>
<dbReference type="AlphaFoldDB" id="A0A6I1HU96"/>
<feature type="chain" id="PRO_5026241336" evidence="2">
    <location>
        <begin position="46"/>
        <end position="263"/>
    </location>
</feature>
<dbReference type="Proteomes" id="UP000468717">
    <property type="component" value="Unassembled WGS sequence"/>
</dbReference>
<evidence type="ECO:0000256" key="2">
    <source>
        <dbReference type="SAM" id="SignalP"/>
    </source>
</evidence>
<keyword evidence="1" id="KW-1133">Transmembrane helix</keyword>
<dbReference type="Pfam" id="PF07589">
    <property type="entry name" value="PEP-CTERM"/>
    <property type="match status" value="1"/>
</dbReference>
<keyword evidence="1" id="KW-0472">Membrane</keyword>
<evidence type="ECO:0000256" key="1">
    <source>
        <dbReference type="SAM" id="Phobius"/>
    </source>
</evidence>
<evidence type="ECO:0000313" key="4">
    <source>
        <dbReference type="EMBL" id="KAB8059197.1"/>
    </source>
</evidence>
<organism evidence="4 5">
    <name type="scientific">Janthinobacterium violaceinigrum</name>
    <dbReference type="NCBI Taxonomy" id="2654252"/>
    <lineage>
        <taxon>Bacteria</taxon>
        <taxon>Pseudomonadati</taxon>
        <taxon>Pseudomonadota</taxon>
        <taxon>Betaproteobacteria</taxon>
        <taxon>Burkholderiales</taxon>
        <taxon>Oxalobacteraceae</taxon>
        <taxon>Janthinobacterium</taxon>
    </lineage>
</organism>